<comment type="caution">
    <text evidence="1">The sequence shown here is derived from an EMBL/GenBank/DDBJ whole genome shotgun (WGS) entry which is preliminary data.</text>
</comment>
<sequence length="103" mass="11406">MRTTSSQPCRAEENRATNAKNCLKHVLRASDLRIPMYHLQSSALPTELSKGQFSRPPVPGFTMAHRTRDRNVGVVLRMARNAAKHPALFLITRQVDGRGAAAV</sequence>
<gene>
    <name evidence="1" type="ORF">ANANG_G00314300</name>
</gene>
<accession>A0A9D3RI09</accession>
<organism evidence="1 2">
    <name type="scientific">Anguilla anguilla</name>
    <name type="common">European freshwater eel</name>
    <name type="synonym">Muraena anguilla</name>
    <dbReference type="NCBI Taxonomy" id="7936"/>
    <lineage>
        <taxon>Eukaryota</taxon>
        <taxon>Metazoa</taxon>
        <taxon>Chordata</taxon>
        <taxon>Craniata</taxon>
        <taxon>Vertebrata</taxon>
        <taxon>Euteleostomi</taxon>
        <taxon>Actinopterygii</taxon>
        <taxon>Neopterygii</taxon>
        <taxon>Teleostei</taxon>
        <taxon>Anguilliformes</taxon>
        <taxon>Anguillidae</taxon>
        <taxon>Anguilla</taxon>
    </lineage>
</organism>
<protein>
    <submittedName>
        <fullName evidence="1">Uncharacterized protein</fullName>
    </submittedName>
</protein>
<dbReference type="EMBL" id="JAFIRN010000019">
    <property type="protein sequence ID" value="KAG5830788.1"/>
    <property type="molecule type" value="Genomic_DNA"/>
</dbReference>
<dbReference type="Proteomes" id="UP001044222">
    <property type="component" value="Chromosome 19"/>
</dbReference>
<proteinExistence type="predicted"/>
<evidence type="ECO:0000313" key="1">
    <source>
        <dbReference type="EMBL" id="KAG5830788.1"/>
    </source>
</evidence>
<keyword evidence="2" id="KW-1185">Reference proteome</keyword>
<dbReference type="AlphaFoldDB" id="A0A9D3RI09"/>
<name>A0A9D3RI09_ANGAN</name>
<evidence type="ECO:0000313" key="2">
    <source>
        <dbReference type="Proteomes" id="UP001044222"/>
    </source>
</evidence>
<reference evidence="1" key="1">
    <citation type="submission" date="2021-01" db="EMBL/GenBank/DDBJ databases">
        <title>A chromosome-scale assembly of European eel, Anguilla anguilla.</title>
        <authorList>
            <person name="Henkel C."/>
            <person name="Jong-Raadsen S.A."/>
            <person name="Dufour S."/>
            <person name="Weltzien F.-A."/>
            <person name="Palstra A.P."/>
            <person name="Pelster B."/>
            <person name="Spaink H.P."/>
            <person name="Van Den Thillart G.E."/>
            <person name="Jansen H."/>
            <person name="Zahm M."/>
            <person name="Klopp C."/>
            <person name="Cedric C."/>
            <person name="Louis A."/>
            <person name="Berthelot C."/>
            <person name="Parey E."/>
            <person name="Roest Crollius H."/>
            <person name="Montfort J."/>
            <person name="Robinson-Rechavi M."/>
            <person name="Bucao C."/>
            <person name="Bouchez O."/>
            <person name="Gislard M."/>
            <person name="Lluch J."/>
            <person name="Milhes M."/>
            <person name="Lampietro C."/>
            <person name="Lopez Roques C."/>
            <person name="Donnadieu C."/>
            <person name="Braasch I."/>
            <person name="Desvignes T."/>
            <person name="Postlethwait J."/>
            <person name="Bobe J."/>
            <person name="Guiguen Y."/>
            <person name="Dirks R."/>
        </authorList>
    </citation>
    <scope>NUCLEOTIDE SEQUENCE</scope>
    <source>
        <strain evidence="1">Tag_6206</strain>
        <tissue evidence="1">Liver</tissue>
    </source>
</reference>